<dbReference type="PANTHER" id="PTHR45833:SF1">
    <property type="entry name" value="METHIONINE SYNTHASE"/>
    <property type="match status" value="1"/>
</dbReference>
<keyword evidence="4" id="KW-0808">Transferase</keyword>
<keyword evidence="3" id="KW-0846">Cobalamin</keyword>
<dbReference type="PROSITE" id="PS50972">
    <property type="entry name" value="PTERIN_BINDING"/>
    <property type="match status" value="1"/>
</dbReference>
<evidence type="ECO:0000256" key="1">
    <source>
        <dbReference type="ARBA" id="ARBA00010398"/>
    </source>
</evidence>
<evidence type="ECO:0000256" key="2">
    <source>
        <dbReference type="ARBA" id="ARBA00022603"/>
    </source>
</evidence>
<keyword evidence="6" id="KW-0170">Cobalt</keyword>
<comment type="caution">
    <text evidence="8">The sequence shown here is derived from an EMBL/GenBank/DDBJ whole genome shotgun (WGS) entry which is preliminary data.</text>
</comment>
<gene>
    <name evidence="8" type="ORF">GH811_05095</name>
</gene>
<dbReference type="RefSeq" id="WP_186893562.1">
    <property type="nucleotide sequence ID" value="NZ_WJBE01000003.1"/>
</dbReference>
<sequence length="273" mass="29908">MIIIGEKINGTIPVVKAAIEKRDSDFIAERAIKQTEAGADFIDVCASTAPELEIEALKWLIDVVQDATETPLCIDSPNPRVIEAVFKYAKQPGLLNSISGEGDKCEVLLPLLTSNSWEIVGLTCDDHGIPRDVETKVKITEIMVEKAAKYGIAPDRIHLDPCLLALATDNESYINFIKDIKAIRAVYPDIHITSGLSNISFGLPGRAQVNRTFMALAIQAGMDSAVMDPTNKDMMATIFATYALLGHDRNCRSYSKAFRAGIIDPNRKSPNQF</sequence>
<organism evidence="8 9">
    <name type="scientific">Acetobacterium malicum</name>
    <dbReference type="NCBI Taxonomy" id="52692"/>
    <lineage>
        <taxon>Bacteria</taxon>
        <taxon>Bacillati</taxon>
        <taxon>Bacillota</taxon>
        <taxon>Clostridia</taxon>
        <taxon>Eubacteriales</taxon>
        <taxon>Eubacteriaceae</taxon>
        <taxon>Acetobacterium</taxon>
    </lineage>
</organism>
<evidence type="ECO:0000313" key="9">
    <source>
        <dbReference type="Proteomes" id="UP000622405"/>
    </source>
</evidence>
<keyword evidence="9" id="KW-1185">Reference proteome</keyword>
<dbReference type="SUPFAM" id="SSF51717">
    <property type="entry name" value="Dihydropteroate synthetase-like"/>
    <property type="match status" value="1"/>
</dbReference>
<protein>
    <submittedName>
        <fullName evidence="8">Methyltetrahydrofolate cobalamin methyltransferase</fullName>
    </submittedName>
</protein>
<dbReference type="PANTHER" id="PTHR45833">
    <property type="entry name" value="METHIONINE SYNTHASE"/>
    <property type="match status" value="1"/>
</dbReference>
<name>A0ABR6YUY1_9FIRM</name>
<dbReference type="Proteomes" id="UP000622405">
    <property type="component" value="Unassembled WGS sequence"/>
</dbReference>
<dbReference type="Gene3D" id="3.20.20.20">
    <property type="entry name" value="Dihydropteroate synthase-like"/>
    <property type="match status" value="1"/>
</dbReference>
<accession>A0ABR6YUY1</accession>
<evidence type="ECO:0000256" key="4">
    <source>
        <dbReference type="ARBA" id="ARBA00022679"/>
    </source>
</evidence>
<evidence type="ECO:0000259" key="7">
    <source>
        <dbReference type="PROSITE" id="PS50972"/>
    </source>
</evidence>
<evidence type="ECO:0000256" key="5">
    <source>
        <dbReference type="ARBA" id="ARBA00022723"/>
    </source>
</evidence>
<keyword evidence="5" id="KW-0479">Metal-binding</keyword>
<dbReference type="GO" id="GO:0032259">
    <property type="term" value="P:methylation"/>
    <property type="evidence" value="ECO:0007669"/>
    <property type="project" value="UniProtKB-KW"/>
</dbReference>
<evidence type="ECO:0000313" key="8">
    <source>
        <dbReference type="EMBL" id="MBC3898988.1"/>
    </source>
</evidence>
<evidence type="ECO:0000256" key="6">
    <source>
        <dbReference type="ARBA" id="ARBA00023285"/>
    </source>
</evidence>
<dbReference type="InterPro" id="IPR050554">
    <property type="entry name" value="Met_Synthase/Corrinoid"/>
</dbReference>
<feature type="domain" description="Pterin-binding" evidence="7">
    <location>
        <begin position="1"/>
        <end position="259"/>
    </location>
</feature>
<proteinExistence type="inferred from homology"/>
<dbReference type="InterPro" id="IPR011005">
    <property type="entry name" value="Dihydropteroate_synth-like_sf"/>
</dbReference>
<dbReference type="NCBIfam" id="NF005719">
    <property type="entry name" value="PRK07535.1"/>
    <property type="match status" value="1"/>
</dbReference>
<comment type="similarity">
    <text evidence="1">Belongs to the vitamin-B12 dependent methionine synthase family.</text>
</comment>
<dbReference type="GO" id="GO:0008168">
    <property type="term" value="F:methyltransferase activity"/>
    <property type="evidence" value="ECO:0007669"/>
    <property type="project" value="UniProtKB-KW"/>
</dbReference>
<evidence type="ECO:0000256" key="3">
    <source>
        <dbReference type="ARBA" id="ARBA00022628"/>
    </source>
</evidence>
<dbReference type="EMBL" id="WJBE01000003">
    <property type="protein sequence ID" value="MBC3898988.1"/>
    <property type="molecule type" value="Genomic_DNA"/>
</dbReference>
<dbReference type="InterPro" id="IPR000489">
    <property type="entry name" value="Pterin-binding_dom"/>
</dbReference>
<keyword evidence="2 8" id="KW-0489">Methyltransferase</keyword>
<dbReference type="Pfam" id="PF00809">
    <property type="entry name" value="Pterin_bind"/>
    <property type="match status" value="1"/>
</dbReference>
<reference evidence="8 9" key="1">
    <citation type="journal article" date="2020" name="mSystems">
        <title>Defining Genomic and Predicted Metabolic Features of the Acetobacterium Genus.</title>
        <authorList>
            <person name="Ross D.E."/>
            <person name="Marshall C.W."/>
            <person name="Gulliver D."/>
            <person name="May H.D."/>
            <person name="Norman R.S."/>
        </authorList>
    </citation>
    <scope>NUCLEOTIDE SEQUENCE [LARGE SCALE GENOMIC DNA]</scope>
    <source>
        <strain evidence="8 9">DSM 4132</strain>
    </source>
</reference>